<dbReference type="InterPro" id="IPR011705">
    <property type="entry name" value="BACK"/>
</dbReference>
<dbReference type="Proteomes" id="UP000019335">
    <property type="component" value="Chromosome 20"/>
</dbReference>
<dbReference type="OrthoDB" id="10251809at2759"/>
<evidence type="ECO:0000313" key="3">
    <source>
        <dbReference type="EMBL" id="EWM22873.1"/>
    </source>
</evidence>
<dbReference type="AlphaFoldDB" id="W7TH60"/>
<keyword evidence="4" id="KW-1185">Reference proteome</keyword>
<dbReference type="PANTHER" id="PTHR24410">
    <property type="entry name" value="HL07962P-RELATED"/>
    <property type="match status" value="1"/>
</dbReference>
<protein>
    <submittedName>
        <fullName evidence="3">BTB/Kelch-associated</fullName>
    </submittedName>
</protein>
<feature type="domain" description="BACK" evidence="2">
    <location>
        <begin position="41"/>
        <end position="88"/>
    </location>
</feature>
<dbReference type="Pfam" id="PF07707">
    <property type="entry name" value="BACK"/>
    <property type="match status" value="1"/>
</dbReference>
<proteinExistence type="predicted"/>
<dbReference type="EMBL" id="AZIL01002045">
    <property type="protein sequence ID" value="EWM22873.1"/>
    <property type="molecule type" value="Genomic_DNA"/>
</dbReference>
<dbReference type="Gene3D" id="3.30.710.10">
    <property type="entry name" value="Potassium Channel Kv1.1, Chain A"/>
    <property type="match status" value="1"/>
</dbReference>
<feature type="compositionally biased region" description="Basic and acidic residues" evidence="1">
    <location>
        <begin position="120"/>
        <end position="136"/>
    </location>
</feature>
<comment type="caution">
    <text evidence="3">The sequence shown here is derived from an EMBL/GenBank/DDBJ whole genome shotgun (WGS) entry which is preliminary data.</text>
</comment>
<dbReference type="CDD" id="cd14733">
    <property type="entry name" value="BACK"/>
    <property type="match status" value="1"/>
</dbReference>
<accession>W7TH60</accession>
<reference evidence="3 4" key="1">
    <citation type="journal article" date="2014" name="Mol. Plant">
        <title>Chromosome Scale Genome Assembly and Transcriptome Profiling of Nannochloropsis gaditana in Nitrogen Depletion.</title>
        <authorList>
            <person name="Corteggiani Carpinelli E."/>
            <person name="Telatin A."/>
            <person name="Vitulo N."/>
            <person name="Forcato C."/>
            <person name="D'Angelo M."/>
            <person name="Schiavon R."/>
            <person name="Vezzi A."/>
            <person name="Giacometti G.M."/>
            <person name="Morosinotto T."/>
            <person name="Valle G."/>
        </authorList>
    </citation>
    <scope>NUCLEOTIDE SEQUENCE [LARGE SCALE GENOMIC DNA]</scope>
    <source>
        <strain evidence="3 4">B-31</strain>
    </source>
</reference>
<sequence length="154" mass="17082">MLPETAIELFIAADMYGVERLKRACENVFQTGLNIENAATLLQTAENFNARALKDICLSFIVRHFDQATKTEAFAGLSRELILEVLQSRRDLWKCQDSIQGARAVSSDGLLAMPHHIKGGKAERRGKGLKEGRDRGLSGLMPGRNRVCPRHSCS</sequence>
<evidence type="ECO:0000313" key="4">
    <source>
        <dbReference type="Proteomes" id="UP000019335"/>
    </source>
</evidence>
<evidence type="ECO:0000256" key="1">
    <source>
        <dbReference type="SAM" id="MobiDB-lite"/>
    </source>
</evidence>
<gene>
    <name evidence="3" type="ORF">Naga_101555g2</name>
</gene>
<evidence type="ECO:0000259" key="2">
    <source>
        <dbReference type="Pfam" id="PF07707"/>
    </source>
</evidence>
<dbReference type="InterPro" id="IPR051481">
    <property type="entry name" value="BTB-POZ/Galectin-3-binding"/>
</dbReference>
<name>W7TH60_9STRA</name>
<organism evidence="3 4">
    <name type="scientific">Nannochloropsis gaditana</name>
    <dbReference type="NCBI Taxonomy" id="72520"/>
    <lineage>
        <taxon>Eukaryota</taxon>
        <taxon>Sar</taxon>
        <taxon>Stramenopiles</taxon>
        <taxon>Ochrophyta</taxon>
        <taxon>Eustigmatophyceae</taxon>
        <taxon>Eustigmatales</taxon>
        <taxon>Monodopsidaceae</taxon>
        <taxon>Nannochloropsis</taxon>
    </lineage>
</organism>
<feature type="region of interest" description="Disordered" evidence="1">
    <location>
        <begin position="120"/>
        <end position="143"/>
    </location>
</feature>
<dbReference type="InterPro" id="IPR011333">
    <property type="entry name" value="SKP1/BTB/POZ_sf"/>
</dbReference>
<dbReference type="PANTHER" id="PTHR24410:SF23">
    <property type="entry name" value="BTB DOMAIN-CONTAINING PROTEIN-RELATED"/>
    <property type="match status" value="1"/>
</dbReference>